<proteinExistence type="predicted"/>
<evidence type="ECO:0000256" key="2">
    <source>
        <dbReference type="ARBA" id="ARBA00023125"/>
    </source>
</evidence>
<evidence type="ECO:0000313" key="6">
    <source>
        <dbReference type="EMBL" id="GAF72255.1"/>
    </source>
</evidence>
<dbReference type="CDD" id="cd06170">
    <property type="entry name" value="LuxR_C_like"/>
    <property type="match status" value="1"/>
</dbReference>
<reference evidence="6" key="1">
    <citation type="journal article" date="2014" name="Front. Microbiol.">
        <title>High frequency of phylogenetically diverse reductive dehalogenase-homologous genes in deep subseafloor sedimentary metagenomes.</title>
        <authorList>
            <person name="Kawai M."/>
            <person name="Futagami T."/>
            <person name="Toyoda A."/>
            <person name="Takaki Y."/>
            <person name="Nishi S."/>
            <person name="Hori S."/>
            <person name="Arai W."/>
            <person name="Tsubouchi T."/>
            <person name="Morono Y."/>
            <person name="Uchiyama I."/>
            <person name="Ito T."/>
            <person name="Fujiyama A."/>
            <person name="Inagaki F."/>
            <person name="Takami H."/>
        </authorList>
    </citation>
    <scope>NUCLEOTIDE SEQUENCE</scope>
    <source>
        <strain evidence="6">Expedition CK06-06</strain>
    </source>
</reference>
<dbReference type="Gene3D" id="1.10.10.10">
    <property type="entry name" value="Winged helix-like DNA-binding domain superfamily/Winged helix DNA-binding domain"/>
    <property type="match status" value="1"/>
</dbReference>
<accession>X0T841</accession>
<feature type="domain" description="HTH luxR-type" evidence="5">
    <location>
        <begin position="19"/>
        <end position="84"/>
    </location>
</feature>
<protein>
    <recommendedName>
        <fullName evidence="5">HTH luxR-type domain-containing protein</fullName>
    </recommendedName>
</protein>
<evidence type="ECO:0000256" key="3">
    <source>
        <dbReference type="ARBA" id="ARBA00023163"/>
    </source>
</evidence>
<dbReference type="SUPFAM" id="SSF46894">
    <property type="entry name" value="C-terminal effector domain of the bipartite response regulators"/>
    <property type="match status" value="1"/>
</dbReference>
<evidence type="ECO:0000259" key="5">
    <source>
        <dbReference type="PROSITE" id="PS50043"/>
    </source>
</evidence>
<dbReference type="InterPro" id="IPR036388">
    <property type="entry name" value="WH-like_DNA-bd_sf"/>
</dbReference>
<sequence>MRIARTRGADSMTGEEPVPNVSPGVLSPTELRVAKLLTAGCSVSQIADGINASPQMVESHCNAICGKLGIDDQTTLVRWAIRFDVERW</sequence>
<dbReference type="PANTHER" id="PTHR44688:SF16">
    <property type="entry name" value="DNA-BINDING TRANSCRIPTIONAL ACTIVATOR DEVR_DOSR"/>
    <property type="match status" value="1"/>
</dbReference>
<dbReference type="GO" id="GO:0006355">
    <property type="term" value="P:regulation of DNA-templated transcription"/>
    <property type="evidence" value="ECO:0007669"/>
    <property type="project" value="InterPro"/>
</dbReference>
<keyword evidence="1" id="KW-0805">Transcription regulation</keyword>
<dbReference type="InterPro" id="IPR016032">
    <property type="entry name" value="Sig_transdc_resp-reg_C-effctor"/>
</dbReference>
<feature type="region of interest" description="Disordered" evidence="4">
    <location>
        <begin position="1"/>
        <end position="24"/>
    </location>
</feature>
<evidence type="ECO:0000256" key="4">
    <source>
        <dbReference type="SAM" id="MobiDB-lite"/>
    </source>
</evidence>
<dbReference type="InterPro" id="IPR000792">
    <property type="entry name" value="Tscrpt_reg_LuxR_C"/>
</dbReference>
<evidence type="ECO:0000256" key="1">
    <source>
        <dbReference type="ARBA" id="ARBA00023015"/>
    </source>
</evidence>
<dbReference type="Pfam" id="PF00196">
    <property type="entry name" value="GerE"/>
    <property type="match status" value="1"/>
</dbReference>
<dbReference type="GO" id="GO:0003677">
    <property type="term" value="F:DNA binding"/>
    <property type="evidence" value="ECO:0007669"/>
    <property type="project" value="UniProtKB-KW"/>
</dbReference>
<gene>
    <name evidence="6" type="ORF">S01H1_15303</name>
</gene>
<comment type="caution">
    <text evidence="6">The sequence shown here is derived from an EMBL/GenBank/DDBJ whole genome shotgun (WGS) entry which is preliminary data.</text>
</comment>
<organism evidence="6">
    <name type="scientific">marine sediment metagenome</name>
    <dbReference type="NCBI Taxonomy" id="412755"/>
    <lineage>
        <taxon>unclassified sequences</taxon>
        <taxon>metagenomes</taxon>
        <taxon>ecological metagenomes</taxon>
    </lineage>
</organism>
<dbReference type="AlphaFoldDB" id="X0T841"/>
<dbReference type="EMBL" id="BARS01007988">
    <property type="protein sequence ID" value="GAF72255.1"/>
    <property type="molecule type" value="Genomic_DNA"/>
</dbReference>
<keyword evidence="3" id="KW-0804">Transcription</keyword>
<name>X0T841_9ZZZZ</name>
<keyword evidence="2" id="KW-0238">DNA-binding</keyword>
<dbReference type="PANTHER" id="PTHR44688">
    <property type="entry name" value="DNA-BINDING TRANSCRIPTIONAL ACTIVATOR DEVR_DOSR"/>
    <property type="match status" value="1"/>
</dbReference>
<dbReference type="SMART" id="SM00421">
    <property type="entry name" value="HTH_LUXR"/>
    <property type="match status" value="1"/>
</dbReference>
<dbReference type="PROSITE" id="PS50043">
    <property type="entry name" value="HTH_LUXR_2"/>
    <property type="match status" value="1"/>
</dbReference>